<feature type="region of interest" description="Disordered" evidence="1">
    <location>
        <begin position="104"/>
        <end position="123"/>
    </location>
</feature>
<proteinExistence type="predicted"/>
<reference evidence="2 3" key="1">
    <citation type="submission" date="2023-11" db="EMBL/GenBank/DDBJ databases">
        <title>Halocaridina rubra genome assembly.</title>
        <authorList>
            <person name="Smith C."/>
        </authorList>
    </citation>
    <scope>NUCLEOTIDE SEQUENCE [LARGE SCALE GENOMIC DNA]</scope>
    <source>
        <strain evidence="2">EP-1</strain>
        <tissue evidence="2">Whole</tissue>
    </source>
</reference>
<dbReference type="Proteomes" id="UP001381693">
    <property type="component" value="Unassembled WGS sequence"/>
</dbReference>
<dbReference type="Gene3D" id="2.60.40.3210">
    <property type="entry name" value="Zona pellucida, ZP-N domain"/>
    <property type="match status" value="1"/>
</dbReference>
<feature type="non-terminal residue" evidence="2">
    <location>
        <position position="1"/>
    </location>
</feature>
<protein>
    <submittedName>
        <fullName evidence="2">Uncharacterized protein</fullName>
    </submittedName>
</protein>
<dbReference type="AlphaFoldDB" id="A0AAN9AA88"/>
<accession>A0AAN9AA88</accession>
<gene>
    <name evidence="2" type="ORF">SK128_021831</name>
</gene>
<comment type="caution">
    <text evidence="2">The sequence shown here is derived from an EMBL/GenBank/DDBJ whole genome shotgun (WGS) entry which is preliminary data.</text>
</comment>
<organism evidence="2 3">
    <name type="scientific">Halocaridina rubra</name>
    <name type="common">Hawaiian red shrimp</name>
    <dbReference type="NCBI Taxonomy" id="373956"/>
    <lineage>
        <taxon>Eukaryota</taxon>
        <taxon>Metazoa</taxon>
        <taxon>Ecdysozoa</taxon>
        <taxon>Arthropoda</taxon>
        <taxon>Crustacea</taxon>
        <taxon>Multicrustacea</taxon>
        <taxon>Malacostraca</taxon>
        <taxon>Eumalacostraca</taxon>
        <taxon>Eucarida</taxon>
        <taxon>Decapoda</taxon>
        <taxon>Pleocyemata</taxon>
        <taxon>Caridea</taxon>
        <taxon>Atyoidea</taxon>
        <taxon>Atyidae</taxon>
        <taxon>Halocaridina</taxon>
    </lineage>
</organism>
<evidence type="ECO:0000313" key="2">
    <source>
        <dbReference type="EMBL" id="KAK7077680.1"/>
    </source>
</evidence>
<evidence type="ECO:0000256" key="1">
    <source>
        <dbReference type="SAM" id="MobiDB-lite"/>
    </source>
</evidence>
<sequence>DEWASAHFIHYFSPSGYDIDPSVVIQRALIVMCDQTSMTVAVPRRISEGVGGIKMSLSDHSCSGVMNNSHIYIKERFGRCKFKQQISPYLTTYTNYVHIGIGPSNSDDEDFDGSGYGSEDNEDDYDVSRIKVQCPVETKREYESPPSHKQINAESPAGATYKLDVFQDREHKIPLSVSDMQTSIAVNQRLYVRTVLASG</sequence>
<name>A0AAN9AA88_HALRR</name>
<evidence type="ECO:0000313" key="3">
    <source>
        <dbReference type="Proteomes" id="UP001381693"/>
    </source>
</evidence>
<keyword evidence="3" id="KW-1185">Reference proteome</keyword>
<dbReference type="EMBL" id="JAXCGZ010008403">
    <property type="protein sequence ID" value="KAK7077680.1"/>
    <property type="molecule type" value="Genomic_DNA"/>
</dbReference>